<sequence>LFDARTGERRGKERQEKRKKNSFMSVSVKQSKGRQTLQHFMKGAPFPSVSL</sequence>
<accession>A0ABR3L223</accession>
<evidence type="ECO:0000313" key="3">
    <source>
        <dbReference type="Proteomes" id="UP001558613"/>
    </source>
</evidence>
<keyword evidence="3" id="KW-1185">Reference proteome</keyword>
<dbReference type="Proteomes" id="UP001558613">
    <property type="component" value="Unassembled WGS sequence"/>
</dbReference>
<feature type="compositionally biased region" description="Polar residues" evidence="1">
    <location>
        <begin position="22"/>
        <end position="38"/>
    </location>
</feature>
<comment type="caution">
    <text evidence="2">The sequence shown here is derived from an EMBL/GenBank/DDBJ whole genome shotgun (WGS) entry which is preliminary data.</text>
</comment>
<proteinExistence type="predicted"/>
<evidence type="ECO:0000256" key="1">
    <source>
        <dbReference type="SAM" id="MobiDB-lite"/>
    </source>
</evidence>
<reference evidence="2 3" key="1">
    <citation type="submission" date="2023-09" db="EMBL/GenBank/DDBJ databases">
        <authorList>
            <person name="Wang M."/>
        </authorList>
    </citation>
    <scope>NUCLEOTIDE SEQUENCE [LARGE SCALE GENOMIC DNA]</scope>
    <source>
        <strain evidence="2">GT-2023</strain>
        <tissue evidence="2">Liver</tissue>
    </source>
</reference>
<name>A0ABR3L223_9TELE</name>
<feature type="compositionally biased region" description="Basic and acidic residues" evidence="1">
    <location>
        <begin position="1"/>
        <end position="16"/>
    </location>
</feature>
<feature type="region of interest" description="Disordered" evidence="1">
    <location>
        <begin position="1"/>
        <end position="51"/>
    </location>
</feature>
<organism evidence="2 3">
    <name type="scientific">Cirrhinus molitorella</name>
    <name type="common">mud carp</name>
    <dbReference type="NCBI Taxonomy" id="172907"/>
    <lineage>
        <taxon>Eukaryota</taxon>
        <taxon>Metazoa</taxon>
        <taxon>Chordata</taxon>
        <taxon>Craniata</taxon>
        <taxon>Vertebrata</taxon>
        <taxon>Euteleostomi</taxon>
        <taxon>Actinopterygii</taxon>
        <taxon>Neopterygii</taxon>
        <taxon>Teleostei</taxon>
        <taxon>Ostariophysi</taxon>
        <taxon>Cypriniformes</taxon>
        <taxon>Cyprinidae</taxon>
        <taxon>Labeoninae</taxon>
        <taxon>Labeonini</taxon>
        <taxon>Cirrhinus</taxon>
    </lineage>
</organism>
<dbReference type="EMBL" id="JAYMGO010000061">
    <property type="protein sequence ID" value="KAL1246913.1"/>
    <property type="molecule type" value="Genomic_DNA"/>
</dbReference>
<protein>
    <submittedName>
        <fullName evidence="2">Uncharacterized protein</fullName>
    </submittedName>
</protein>
<feature type="non-terminal residue" evidence="2">
    <location>
        <position position="1"/>
    </location>
</feature>
<evidence type="ECO:0000313" key="2">
    <source>
        <dbReference type="EMBL" id="KAL1246913.1"/>
    </source>
</evidence>
<gene>
    <name evidence="2" type="ORF">QQF64_034714</name>
</gene>